<comment type="caution">
    <text evidence="1">The sequence shown here is derived from an EMBL/GenBank/DDBJ whole genome shotgun (WGS) entry which is preliminary data.</text>
</comment>
<accession>A0ABT7A6M1</accession>
<keyword evidence="2" id="KW-1185">Reference proteome</keyword>
<evidence type="ECO:0008006" key="3">
    <source>
        <dbReference type="Google" id="ProtNLM"/>
    </source>
</evidence>
<gene>
    <name evidence="1" type="ORF">NMN56_034620</name>
</gene>
<dbReference type="Gene3D" id="2.60.120.10">
    <property type="entry name" value="Jelly Rolls"/>
    <property type="match status" value="1"/>
</dbReference>
<dbReference type="SUPFAM" id="SSF51182">
    <property type="entry name" value="RmlC-like cupins"/>
    <property type="match status" value="1"/>
</dbReference>
<proteinExistence type="predicted"/>
<dbReference type="RefSeq" id="WP_274041326.1">
    <property type="nucleotide sequence ID" value="NZ_JANCPR020000049.1"/>
</dbReference>
<evidence type="ECO:0000313" key="1">
    <source>
        <dbReference type="EMBL" id="MDJ1136988.1"/>
    </source>
</evidence>
<dbReference type="Proteomes" id="UP001214441">
    <property type="component" value="Unassembled WGS sequence"/>
</dbReference>
<evidence type="ECO:0000313" key="2">
    <source>
        <dbReference type="Proteomes" id="UP001214441"/>
    </source>
</evidence>
<reference evidence="1 2" key="1">
    <citation type="submission" date="2023-05" db="EMBL/GenBank/DDBJ databases">
        <title>Streptantibioticus silvisoli sp. nov., acidotolerant actinomycetes 1 from pine litter.</title>
        <authorList>
            <person name="Swiecimska M."/>
            <person name="Golinska P."/>
            <person name="Sangal V."/>
            <person name="Wachnowicz B."/>
            <person name="Goodfellow M."/>
        </authorList>
    </citation>
    <scope>NUCLEOTIDE SEQUENCE [LARGE SCALE GENOMIC DNA]</scope>
    <source>
        <strain evidence="1 2">DSM 42109</strain>
    </source>
</reference>
<dbReference type="EMBL" id="JANCPR020000049">
    <property type="protein sequence ID" value="MDJ1136988.1"/>
    <property type="molecule type" value="Genomic_DNA"/>
</dbReference>
<organism evidence="1 2">
    <name type="scientific">Streptomyces iconiensis</name>
    <dbReference type="NCBI Taxonomy" id="1384038"/>
    <lineage>
        <taxon>Bacteria</taxon>
        <taxon>Bacillati</taxon>
        <taxon>Actinomycetota</taxon>
        <taxon>Actinomycetes</taxon>
        <taxon>Kitasatosporales</taxon>
        <taxon>Streptomycetaceae</taxon>
        <taxon>Streptomyces</taxon>
    </lineage>
</organism>
<sequence length="143" mass="16245">MGSDSCADLPLVGTVVAEDFARWSPELRKEFDSNAHNGWMGQSLVKETDSLRIWETHLQPEERIPVHRHVLDYFWIALTSGRARQHSGDGTTREITYVGGQTWHFRFTSGRYHLHDLKNIGDDVLSFLTVETKGGTNAPLRLP</sequence>
<name>A0ABT7A6M1_9ACTN</name>
<dbReference type="InterPro" id="IPR014710">
    <property type="entry name" value="RmlC-like_jellyroll"/>
</dbReference>
<dbReference type="InterPro" id="IPR011051">
    <property type="entry name" value="RmlC_Cupin_sf"/>
</dbReference>
<protein>
    <recommendedName>
        <fullName evidence="3">Cupin domain-containing protein</fullName>
    </recommendedName>
</protein>